<dbReference type="Proteomes" id="UP000494252">
    <property type="component" value="Unassembled WGS sequence"/>
</dbReference>
<evidence type="ECO:0000313" key="2">
    <source>
        <dbReference type="Proteomes" id="UP000494252"/>
    </source>
</evidence>
<reference evidence="1 2" key="1">
    <citation type="submission" date="2020-04" db="EMBL/GenBank/DDBJ databases">
        <authorList>
            <person name="De Canck E."/>
        </authorList>
    </citation>
    <scope>NUCLEOTIDE SEQUENCE [LARGE SCALE GENOMIC DNA]</scope>
    <source>
        <strain evidence="1 2">LMG 27177</strain>
    </source>
</reference>
<dbReference type="EMBL" id="CADIKI010000030">
    <property type="protein sequence ID" value="CAB3809695.1"/>
    <property type="molecule type" value="Genomic_DNA"/>
</dbReference>
<accession>A0A6J5GZV1</accession>
<sequence>MLATLLNLLAPLWTWLGSISNANTWEQGRNEVERVRDAFS</sequence>
<proteinExistence type="predicted"/>
<organism evidence="1 2">
    <name type="scientific">Paraburkholderia fynbosensis</name>
    <dbReference type="NCBI Taxonomy" id="1200993"/>
    <lineage>
        <taxon>Bacteria</taxon>
        <taxon>Pseudomonadati</taxon>
        <taxon>Pseudomonadota</taxon>
        <taxon>Betaproteobacteria</taxon>
        <taxon>Burkholderiales</taxon>
        <taxon>Burkholderiaceae</taxon>
        <taxon>Paraburkholderia</taxon>
    </lineage>
</organism>
<protein>
    <submittedName>
        <fullName evidence="1">Uncharacterized protein</fullName>
    </submittedName>
</protein>
<evidence type="ECO:0000313" key="1">
    <source>
        <dbReference type="EMBL" id="CAB3809695.1"/>
    </source>
</evidence>
<dbReference type="AlphaFoldDB" id="A0A6J5GZV1"/>
<keyword evidence="2" id="KW-1185">Reference proteome</keyword>
<gene>
    <name evidence="1" type="ORF">LMG27177_06877</name>
</gene>
<name>A0A6J5GZV1_9BURK</name>